<dbReference type="EMBL" id="BAAAQR010000015">
    <property type="protein sequence ID" value="GAA2154102.1"/>
    <property type="molecule type" value="Genomic_DNA"/>
</dbReference>
<feature type="compositionally biased region" description="Low complexity" evidence="1">
    <location>
        <begin position="81"/>
        <end position="98"/>
    </location>
</feature>
<accession>A0ABN3A501</accession>
<organism evidence="3 4">
    <name type="scientific">Nocardioides koreensis</name>
    <dbReference type="NCBI Taxonomy" id="433651"/>
    <lineage>
        <taxon>Bacteria</taxon>
        <taxon>Bacillati</taxon>
        <taxon>Actinomycetota</taxon>
        <taxon>Actinomycetes</taxon>
        <taxon>Propionibacteriales</taxon>
        <taxon>Nocardioidaceae</taxon>
        <taxon>Nocardioides</taxon>
    </lineage>
</organism>
<feature type="region of interest" description="Disordered" evidence="1">
    <location>
        <begin position="81"/>
        <end position="101"/>
    </location>
</feature>
<keyword evidence="4" id="KW-1185">Reference proteome</keyword>
<keyword evidence="2" id="KW-0472">Membrane</keyword>
<comment type="caution">
    <text evidence="3">The sequence shown here is derived from an EMBL/GenBank/DDBJ whole genome shotgun (WGS) entry which is preliminary data.</text>
</comment>
<proteinExistence type="predicted"/>
<gene>
    <name evidence="3" type="ORF">GCM10009844_39440</name>
</gene>
<dbReference type="RefSeq" id="WP_344156536.1">
    <property type="nucleotide sequence ID" value="NZ_BAAAQR010000015.1"/>
</dbReference>
<evidence type="ECO:0000256" key="2">
    <source>
        <dbReference type="SAM" id="Phobius"/>
    </source>
</evidence>
<dbReference type="Proteomes" id="UP001501771">
    <property type="component" value="Unassembled WGS sequence"/>
</dbReference>
<reference evidence="3 4" key="1">
    <citation type="journal article" date="2019" name="Int. J. Syst. Evol. Microbiol.">
        <title>The Global Catalogue of Microorganisms (GCM) 10K type strain sequencing project: providing services to taxonomists for standard genome sequencing and annotation.</title>
        <authorList>
            <consortium name="The Broad Institute Genomics Platform"/>
            <consortium name="The Broad Institute Genome Sequencing Center for Infectious Disease"/>
            <person name="Wu L."/>
            <person name="Ma J."/>
        </authorList>
    </citation>
    <scope>NUCLEOTIDE SEQUENCE [LARGE SCALE GENOMIC DNA]</scope>
    <source>
        <strain evidence="3 4">JCM 16022</strain>
    </source>
</reference>
<sequence>MTEPTPTIHDRDVARLPLQDARADLLEEIMATPVVEQLDHRPSRRPAPAWLAVSAAAVAIATIALVPAVRSALADPAQAPVATSPAAPAPSASAKPEPGLTSVPDGRYVALDAPGWSLTFLYSGEGETDIAYSRGEQSLEMVQYPADAYDSYLEDRLHVSDPVATELLGKPSSTFTYSPDDHATMRPAQNGSFLEVRGSGMDLAAYHELLGRIVQTDERGLAASVPAGVVTPFNKDEAVTHLLQDVDVPDGFTAADVEVTGFNDAYQSAARVAGSVGCAWLDVYADGGPAARQRALAAFDASRDWPLLKDTVRRGDYAEVFWGVADQLRAGQPVASVRRGIC</sequence>
<evidence type="ECO:0000256" key="1">
    <source>
        <dbReference type="SAM" id="MobiDB-lite"/>
    </source>
</evidence>
<protein>
    <submittedName>
        <fullName evidence="3">Uncharacterized protein</fullName>
    </submittedName>
</protein>
<feature type="transmembrane region" description="Helical" evidence="2">
    <location>
        <begin position="49"/>
        <end position="69"/>
    </location>
</feature>
<evidence type="ECO:0000313" key="4">
    <source>
        <dbReference type="Proteomes" id="UP001501771"/>
    </source>
</evidence>
<evidence type="ECO:0000313" key="3">
    <source>
        <dbReference type="EMBL" id="GAA2154102.1"/>
    </source>
</evidence>
<keyword evidence="2" id="KW-1133">Transmembrane helix</keyword>
<keyword evidence="2" id="KW-0812">Transmembrane</keyword>
<name>A0ABN3A501_9ACTN</name>